<evidence type="ECO:0000259" key="2">
    <source>
        <dbReference type="Pfam" id="PF20990"/>
    </source>
</evidence>
<keyword evidence="1" id="KW-1133">Transmembrane helix</keyword>
<dbReference type="RefSeq" id="WP_048080956.1">
    <property type="nucleotide sequence ID" value="NZ_JAPVER010000020.1"/>
</dbReference>
<keyword evidence="5" id="KW-1185">Reference proteome</keyword>
<organism evidence="3 5">
    <name type="scientific">Methanobacterium veterum</name>
    <dbReference type="NCBI Taxonomy" id="408577"/>
    <lineage>
        <taxon>Archaea</taxon>
        <taxon>Methanobacteriati</taxon>
        <taxon>Methanobacteriota</taxon>
        <taxon>Methanomada group</taxon>
        <taxon>Methanobacteria</taxon>
        <taxon>Methanobacteriales</taxon>
        <taxon>Methanobacteriaceae</taxon>
        <taxon>Methanobacterium</taxon>
    </lineage>
</organism>
<reference evidence="3" key="1">
    <citation type="submission" date="2022-12" db="EMBL/GenBank/DDBJ databases">
        <title>Reclassification of two methanogenic archaea species isolated from the Kolyma lowland permafrost.</title>
        <authorList>
            <person name="Trubitsyn V.E."/>
            <person name="Rivkina E.M."/>
            <person name="Shcherbakova V.A."/>
        </authorList>
    </citation>
    <scope>NUCLEOTIDE SEQUENCE</scope>
    <source>
        <strain evidence="3">M2</strain>
        <strain evidence="4">MK4</strain>
    </source>
</reference>
<dbReference type="AlphaFoldDB" id="A0A9E5DJU8"/>
<dbReference type="EMBL" id="JAPVER010000020">
    <property type="protein sequence ID" value="MCZ3366627.1"/>
    <property type="molecule type" value="Genomic_DNA"/>
</dbReference>
<evidence type="ECO:0000313" key="5">
    <source>
        <dbReference type="Proteomes" id="UP001068021"/>
    </source>
</evidence>
<gene>
    <name evidence="4" type="ORF">O3H35_16385</name>
    <name evidence="3" type="ORF">O3H54_12120</name>
</gene>
<sequence>MEFNVLLEVFFILLVVILVSYVVYTKYIKKSSLLNDSNFIFTPKNMFNYSPELLNTYLNEKTDLNGYEDGFKATLLDLINKNYIIFSNTINSNSAKKNNHSSGPIVRINKKKSVNKLKPYELDVINFLKRYDKKGVISLYFIEDDLKNLKASKKFESRYKSWEKHLKNEYSNNKFFRGDSTEFMNELDDFKSYVSGRDITNADISPDDINQFLVYGMALGIGKKAVENFEKYLDETTLKNSEIYQIIKVNGLNFVEQGFKGLYLVKPGQHDSNTDVYGY</sequence>
<dbReference type="Proteomes" id="UP001068021">
    <property type="component" value="Unassembled WGS sequence"/>
</dbReference>
<accession>A0A9E5DJU8</accession>
<dbReference type="EMBL" id="JAPVES010000030">
    <property type="protein sequence ID" value="MCZ3374228.1"/>
    <property type="molecule type" value="Genomic_DNA"/>
</dbReference>
<dbReference type="Proteomes" id="UP001074446">
    <property type="component" value="Unassembled WGS sequence"/>
</dbReference>
<keyword evidence="1" id="KW-0812">Transmembrane</keyword>
<feature type="domain" description="Predicted membrane protein YciQ-like C-terminal" evidence="2">
    <location>
        <begin position="48"/>
        <end position="179"/>
    </location>
</feature>
<protein>
    <submittedName>
        <fullName evidence="3">DUF2207 domain-containing protein</fullName>
    </submittedName>
</protein>
<name>A0A9E5DJU8_9EURY</name>
<comment type="caution">
    <text evidence="3">The sequence shown here is derived from an EMBL/GenBank/DDBJ whole genome shotgun (WGS) entry which is preliminary data.</text>
</comment>
<evidence type="ECO:0000313" key="4">
    <source>
        <dbReference type="EMBL" id="MCZ3374228.1"/>
    </source>
</evidence>
<evidence type="ECO:0000256" key="1">
    <source>
        <dbReference type="SAM" id="Phobius"/>
    </source>
</evidence>
<dbReference type="Pfam" id="PF20990">
    <property type="entry name" value="DUF2207_C"/>
    <property type="match status" value="1"/>
</dbReference>
<dbReference type="InterPro" id="IPR048389">
    <property type="entry name" value="YciQ-like_C"/>
</dbReference>
<feature type="transmembrane region" description="Helical" evidence="1">
    <location>
        <begin position="6"/>
        <end position="24"/>
    </location>
</feature>
<evidence type="ECO:0000313" key="3">
    <source>
        <dbReference type="EMBL" id="MCZ3366627.1"/>
    </source>
</evidence>
<keyword evidence="1" id="KW-0472">Membrane</keyword>
<proteinExistence type="predicted"/>